<evidence type="ECO:0000256" key="2">
    <source>
        <dbReference type="ARBA" id="ARBA00010617"/>
    </source>
</evidence>
<dbReference type="GO" id="GO:0004497">
    <property type="term" value="F:monooxygenase activity"/>
    <property type="evidence" value="ECO:0007669"/>
    <property type="project" value="InterPro"/>
</dbReference>
<dbReference type="PANTHER" id="PTHR47582:SF1">
    <property type="entry name" value="P450, PUTATIVE (EUROFUNG)-RELATED"/>
    <property type="match status" value="1"/>
</dbReference>
<keyword evidence="4 6" id="KW-0408">Iron</keyword>
<gene>
    <name evidence="7" type="ORF">BcDW1_10093</name>
</gene>
<sequence>MLNKDIHVVTSADLIPSLHRQYRVVSLWELEAQFTVKLAGLTKAGADRMHTNLSSEENPSLMLQGIKVIQSTLSSTESIKKMLRVAVQATKDELDNWATPAANNKNKKVNLLEWLQHELTIVITESLYGDKNPYRDPEVEAGFWAFSEGTLKLLLPDFLTKIFASEGVRGRAAVVKAFQNYFTSGSQAGGSDLMKNRFELLVDHADTQNSDLARHENLIDIAALSNTVPSAFWVIYHLFSDASLLEQVRTQVAELTTSEVSAQGETICKINLQKLIQLPILSSLILETLRFRSTGTGPRLVMEDTLIGKDQQYLLKKGSLLIIANKTLHFDKRAWGDRADSFRFDRFYGKVPANAFRVFGGGANRCPGQGIVTNVIAAFAGMFMMRFDIIPNGNDWTDPGQDLVNMSTQTGPPKEKFMVNIVPRESAKNVVWSFEM</sequence>
<evidence type="ECO:0000256" key="5">
    <source>
        <dbReference type="ARBA" id="ARBA00023026"/>
    </source>
</evidence>
<dbReference type="OrthoDB" id="3366823at2759"/>
<dbReference type="Gene3D" id="1.10.630.10">
    <property type="entry name" value="Cytochrome P450"/>
    <property type="match status" value="1"/>
</dbReference>
<dbReference type="GO" id="GO:0020037">
    <property type="term" value="F:heme binding"/>
    <property type="evidence" value="ECO:0007669"/>
    <property type="project" value="InterPro"/>
</dbReference>
<name>M7TIT3_BOTF1</name>
<feature type="binding site" description="axial binding residue" evidence="6">
    <location>
        <position position="366"/>
    </location>
    <ligand>
        <name>heme</name>
        <dbReference type="ChEBI" id="CHEBI:30413"/>
    </ligand>
    <ligandPart>
        <name>Fe</name>
        <dbReference type="ChEBI" id="CHEBI:18248"/>
    </ligandPart>
</feature>
<evidence type="ECO:0000256" key="1">
    <source>
        <dbReference type="ARBA" id="ARBA00001971"/>
    </source>
</evidence>
<dbReference type="Pfam" id="PF00067">
    <property type="entry name" value="p450"/>
    <property type="match status" value="1"/>
</dbReference>
<evidence type="ECO:0000313" key="8">
    <source>
        <dbReference type="Proteomes" id="UP000012045"/>
    </source>
</evidence>
<dbReference type="AlphaFoldDB" id="M7TIT3"/>
<comment type="similarity">
    <text evidence="2">Belongs to the cytochrome P450 family.</text>
</comment>
<evidence type="ECO:0000256" key="6">
    <source>
        <dbReference type="PIRSR" id="PIRSR602403-1"/>
    </source>
</evidence>
<evidence type="ECO:0000313" key="7">
    <source>
        <dbReference type="EMBL" id="EMR81265.1"/>
    </source>
</evidence>
<dbReference type="STRING" id="1290391.M7TIT3"/>
<dbReference type="SUPFAM" id="SSF48264">
    <property type="entry name" value="Cytochrome P450"/>
    <property type="match status" value="1"/>
</dbReference>
<keyword evidence="5" id="KW-0843">Virulence</keyword>
<protein>
    <submittedName>
        <fullName evidence="7">Putative cytochrome p450 protein</fullName>
    </submittedName>
</protein>
<comment type="cofactor">
    <cofactor evidence="1 6">
        <name>heme</name>
        <dbReference type="ChEBI" id="CHEBI:30413"/>
    </cofactor>
</comment>
<dbReference type="CDD" id="cd11040">
    <property type="entry name" value="CYP7_CYP8-like"/>
    <property type="match status" value="1"/>
</dbReference>
<dbReference type="GO" id="GO:0005506">
    <property type="term" value="F:iron ion binding"/>
    <property type="evidence" value="ECO:0007669"/>
    <property type="project" value="InterPro"/>
</dbReference>
<keyword evidence="6" id="KW-0349">Heme</keyword>
<dbReference type="GO" id="GO:0016705">
    <property type="term" value="F:oxidoreductase activity, acting on paired donors, with incorporation or reduction of molecular oxygen"/>
    <property type="evidence" value="ECO:0007669"/>
    <property type="project" value="InterPro"/>
</dbReference>
<dbReference type="InterPro" id="IPR001128">
    <property type="entry name" value="Cyt_P450"/>
</dbReference>
<dbReference type="InterPro" id="IPR036396">
    <property type="entry name" value="Cyt_P450_sf"/>
</dbReference>
<proteinExistence type="inferred from homology"/>
<dbReference type="InterPro" id="IPR002403">
    <property type="entry name" value="Cyt_P450_E_grp-IV"/>
</dbReference>
<dbReference type="PRINTS" id="PR00465">
    <property type="entry name" value="EP450IV"/>
</dbReference>
<reference evidence="8" key="1">
    <citation type="journal article" date="2013" name="Genome Announc.">
        <title>Draft genome sequence of Botrytis cinerea BcDW1, inoculum for noble rot of grape berries.</title>
        <authorList>
            <person name="Blanco-Ulate B."/>
            <person name="Allen G."/>
            <person name="Powell A.L."/>
            <person name="Cantu D."/>
        </authorList>
    </citation>
    <scope>NUCLEOTIDE SEQUENCE [LARGE SCALE GENOMIC DNA]</scope>
    <source>
        <strain evidence="8">BcDW1</strain>
    </source>
</reference>
<evidence type="ECO:0000256" key="3">
    <source>
        <dbReference type="ARBA" id="ARBA00022723"/>
    </source>
</evidence>
<dbReference type="HOGENOM" id="CLU_018012_4_2_1"/>
<dbReference type="PANTHER" id="PTHR47582">
    <property type="entry name" value="P450, PUTATIVE (EUROFUNG)-RELATED"/>
    <property type="match status" value="1"/>
</dbReference>
<dbReference type="Proteomes" id="UP000012045">
    <property type="component" value="Unassembled WGS sequence"/>
</dbReference>
<organism evidence="7 8">
    <name type="scientific">Botryotinia fuckeliana (strain BcDW1)</name>
    <name type="common">Noble rot fungus</name>
    <name type="synonym">Botrytis cinerea</name>
    <dbReference type="NCBI Taxonomy" id="1290391"/>
    <lineage>
        <taxon>Eukaryota</taxon>
        <taxon>Fungi</taxon>
        <taxon>Dikarya</taxon>
        <taxon>Ascomycota</taxon>
        <taxon>Pezizomycotina</taxon>
        <taxon>Leotiomycetes</taxon>
        <taxon>Helotiales</taxon>
        <taxon>Sclerotiniaceae</taxon>
        <taxon>Botrytis</taxon>
    </lineage>
</organism>
<dbReference type="InterPro" id="IPR053007">
    <property type="entry name" value="CYP450_monoxygenase_sec-met"/>
</dbReference>
<dbReference type="EMBL" id="KB708083">
    <property type="protein sequence ID" value="EMR81265.1"/>
    <property type="molecule type" value="Genomic_DNA"/>
</dbReference>
<keyword evidence="3 6" id="KW-0479">Metal-binding</keyword>
<evidence type="ECO:0000256" key="4">
    <source>
        <dbReference type="ARBA" id="ARBA00023004"/>
    </source>
</evidence>
<accession>M7TIT3</accession>